<dbReference type="OrthoDB" id="5877538at2759"/>
<dbReference type="AlphaFoldDB" id="A0A3P7JMD1"/>
<keyword evidence="2" id="KW-1185">Reference proteome</keyword>
<name>A0A3P7JMD1_STRVU</name>
<protein>
    <submittedName>
        <fullName evidence="1">Uncharacterized protein</fullName>
    </submittedName>
</protein>
<evidence type="ECO:0000313" key="2">
    <source>
        <dbReference type="Proteomes" id="UP000270094"/>
    </source>
</evidence>
<gene>
    <name evidence="1" type="ORF">SVUK_LOCUS16991</name>
</gene>
<organism evidence="1 2">
    <name type="scientific">Strongylus vulgaris</name>
    <name type="common">Blood worm</name>
    <dbReference type="NCBI Taxonomy" id="40348"/>
    <lineage>
        <taxon>Eukaryota</taxon>
        <taxon>Metazoa</taxon>
        <taxon>Ecdysozoa</taxon>
        <taxon>Nematoda</taxon>
        <taxon>Chromadorea</taxon>
        <taxon>Rhabditida</taxon>
        <taxon>Rhabditina</taxon>
        <taxon>Rhabditomorpha</taxon>
        <taxon>Strongyloidea</taxon>
        <taxon>Strongylidae</taxon>
        <taxon>Strongylus</taxon>
    </lineage>
</organism>
<accession>A0A3P7JMD1</accession>
<evidence type="ECO:0000313" key="1">
    <source>
        <dbReference type="EMBL" id="VDM81993.1"/>
    </source>
</evidence>
<reference evidence="1 2" key="1">
    <citation type="submission" date="2018-11" db="EMBL/GenBank/DDBJ databases">
        <authorList>
            <consortium name="Pathogen Informatics"/>
        </authorList>
    </citation>
    <scope>NUCLEOTIDE SEQUENCE [LARGE SCALE GENOMIC DNA]</scope>
</reference>
<dbReference type="EMBL" id="UYYB01115511">
    <property type="protein sequence ID" value="VDM81993.1"/>
    <property type="molecule type" value="Genomic_DNA"/>
</dbReference>
<sequence length="136" mass="15593">MTNEFLKDISDYLYGMLSGKQRATTHRTRHTAIRREGQSNEILDYEDEAKARDAEEVKQHRNAPVVHTGLRNNVLRNRNATRTRTGANNFRRAALRNRMLQLPSVQKLLQTGAVHKLFQHETICDLPVSAAGDDRE</sequence>
<dbReference type="Proteomes" id="UP000270094">
    <property type="component" value="Unassembled WGS sequence"/>
</dbReference>
<proteinExistence type="predicted"/>